<accession>G8XP85</accession>
<gene>
    <name evidence="2" type="primary">orf256</name>
</gene>
<dbReference type="Pfam" id="PF00961">
    <property type="entry name" value="LAGLIDADG_1"/>
    <property type="match status" value="1"/>
</dbReference>
<dbReference type="PANTHER" id="PTHR36181:SF3">
    <property type="entry name" value="INTRON-ENCODED DNA ENDONUCLEASE AI5 BETA"/>
    <property type="match status" value="1"/>
</dbReference>
<keyword evidence="2" id="KW-0540">Nuclease</keyword>
<proteinExistence type="predicted"/>
<name>G8XP85_9CHLO</name>
<dbReference type="SUPFAM" id="SSF55608">
    <property type="entry name" value="Homing endonucleases"/>
    <property type="match status" value="2"/>
</dbReference>
<geneLocation type="mitochondrion" evidence="2"/>
<dbReference type="EMBL" id="EU123948">
    <property type="protein sequence ID" value="ABX82568.1"/>
    <property type="molecule type" value="Genomic_DNA"/>
</dbReference>
<dbReference type="PANTHER" id="PTHR36181">
    <property type="entry name" value="INTRON-ENCODED ENDONUCLEASE AI3-RELATED"/>
    <property type="match status" value="1"/>
</dbReference>
<dbReference type="InterPro" id="IPR004860">
    <property type="entry name" value="LAGLIDADG_dom"/>
</dbReference>
<evidence type="ECO:0000259" key="1">
    <source>
        <dbReference type="Pfam" id="PF00961"/>
    </source>
</evidence>
<keyword evidence="2" id="KW-0378">Hydrolase</keyword>
<dbReference type="GO" id="GO:0004519">
    <property type="term" value="F:endonuclease activity"/>
    <property type="evidence" value="ECO:0007669"/>
    <property type="project" value="UniProtKB-KW"/>
</dbReference>
<keyword evidence="2" id="KW-0496">Mitochondrion</keyword>
<reference evidence="2" key="1">
    <citation type="submission" date="2007-08" db="EMBL/GenBank/DDBJ databases">
        <title>Divergence order of chlorophyte green algal lineages as inferred from the chloroplast and mitochondrial genomes.</title>
        <authorList>
            <person name="Pombert J.-F."/>
            <person name="Belanger A.-S."/>
            <person name="Gagnon J."/>
            <person name="Otis C."/>
            <person name="Lemieux C."/>
            <person name="Turmel M."/>
        </authorList>
    </citation>
    <scope>NUCLEOTIDE SEQUENCE</scope>
    <source>
        <strain evidence="2">SAG 219-1d</strain>
    </source>
</reference>
<feature type="domain" description="Homing endonuclease LAGLIDADG" evidence="1">
    <location>
        <begin position="130"/>
        <end position="224"/>
    </location>
</feature>
<keyword evidence="2" id="KW-0255">Endonuclease</keyword>
<dbReference type="GO" id="GO:0005739">
    <property type="term" value="C:mitochondrion"/>
    <property type="evidence" value="ECO:0007669"/>
    <property type="project" value="UniProtKB-ARBA"/>
</dbReference>
<protein>
    <submittedName>
        <fullName evidence="2">Putative site-specific DNA endonuclease</fullName>
    </submittedName>
</protein>
<dbReference type="InterPro" id="IPR051289">
    <property type="entry name" value="LAGLIDADG_Endonuclease"/>
</dbReference>
<sequence>MEVSIPKPKTRKPDPLVPFGFFLAGLIDSDGHFSKIPQLVVEFHEKEIHTPYYLKKKIGYGIVSRVKNKKAVNFIMAHSLGLEKVCALVHNKLRHKDKIIQYNTRLRSLKNFTFTEKQLVFSIKENSWFSGFFMGDGCFQIKIIKRIQRKMPECRVVIQIDQKTDTLLLQIKNAFGGSVYFRKSQNTYYYSSVNFASAKRVIQYFDQFHLMGIKMTQYTLWRKVLLKIQIQNFNRTELDYRWITNVKKRMSCLSYS</sequence>
<evidence type="ECO:0000313" key="2">
    <source>
        <dbReference type="EMBL" id="ABX82568.1"/>
    </source>
</evidence>
<dbReference type="Gene3D" id="3.10.28.10">
    <property type="entry name" value="Homing endonucleases"/>
    <property type="match status" value="1"/>
</dbReference>
<dbReference type="InterPro" id="IPR027434">
    <property type="entry name" value="Homing_endonucl"/>
</dbReference>
<organism evidence="2">
    <name type="scientific">Trebouxia aggregata</name>
    <dbReference type="NCBI Taxonomy" id="160068"/>
    <lineage>
        <taxon>Eukaryota</taxon>
        <taxon>Viridiplantae</taxon>
        <taxon>Chlorophyta</taxon>
        <taxon>core chlorophytes</taxon>
        <taxon>Trebouxiophyceae</taxon>
        <taxon>Trebouxiales</taxon>
        <taxon>Trebouxiaceae</taxon>
        <taxon>Trebouxia</taxon>
    </lineage>
</organism>
<dbReference type="AlphaFoldDB" id="G8XP85"/>